<dbReference type="GO" id="GO:0000155">
    <property type="term" value="F:phosphorelay sensor kinase activity"/>
    <property type="evidence" value="ECO:0007669"/>
    <property type="project" value="InterPro"/>
</dbReference>
<dbReference type="Pfam" id="PF00512">
    <property type="entry name" value="HisKA"/>
    <property type="match status" value="1"/>
</dbReference>
<dbReference type="NCBIfam" id="TIGR00229">
    <property type="entry name" value="sensory_box"/>
    <property type="match status" value="1"/>
</dbReference>
<keyword evidence="4 9" id="KW-0808">Transferase</keyword>
<dbReference type="InterPro" id="IPR000014">
    <property type="entry name" value="PAS"/>
</dbReference>
<evidence type="ECO:0000256" key="1">
    <source>
        <dbReference type="ARBA" id="ARBA00000085"/>
    </source>
</evidence>
<name>M1WSN9_PSEP2</name>
<evidence type="ECO:0000256" key="3">
    <source>
        <dbReference type="ARBA" id="ARBA00022553"/>
    </source>
</evidence>
<dbReference type="PROSITE" id="PS50109">
    <property type="entry name" value="HIS_KIN"/>
    <property type="match status" value="1"/>
</dbReference>
<dbReference type="InterPro" id="IPR003594">
    <property type="entry name" value="HATPase_dom"/>
</dbReference>
<dbReference type="CDD" id="cd16922">
    <property type="entry name" value="HATPase_EvgS-ArcB-TorS-like"/>
    <property type="match status" value="1"/>
</dbReference>
<dbReference type="InterPro" id="IPR005467">
    <property type="entry name" value="His_kinase_dom"/>
</dbReference>
<dbReference type="InterPro" id="IPR035965">
    <property type="entry name" value="PAS-like_dom_sf"/>
</dbReference>
<dbReference type="HOGENOM" id="CLU_408108_0_0_7"/>
<dbReference type="FunFam" id="3.30.565.10:FF:000010">
    <property type="entry name" value="Sensor histidine kinase RcsC"/>
    <property type="match status" value="1"/>
</dbReference>
<accession>M1WSN9</accession>
<dbReference type="EMBL" id="FO203427">
    <property type="protein sequence ID" value="CCH49002.1"/>
    <property type="molecule type" value="Genomic_DNA"/>
</dbReference>
<dbReference type="InterPro" id="IPR036890">
    <property type="entry name" value="HATPase_C_sf"/>
</dbReference>
<dbReference type="InterPro" id="IPR013656">
    <property type="entry name" value="PAS_4"/>
</dbReference>
<dbReference type="AlphaFoldDB" id="M1WSN9"/>
<dbReference type="InterPro" id="IPR000700">
    <property type="entry name" value="PAS-assoc_C"/>
</dbReference>
<dbReference type="SUPFAM" id="SSF55785">
    <property type="entry name" value="PYP-like sensor domain (PAS domain)"/>
    <property type="match status" value="2"/>
</dbReference>
<evidence type="ECO:0000256" key="5">
    <source>
        <dbReference type="ARBA" id="ARBA00022777"/>
    </source>
</evidence>
<organism evidence="9 10">
    <name type="scientific">Pseudodesulfovibrio piezophilus (strain DSM 21447 / JCM 15486 / C1TLV30)</name>
    <name type="common">Desulfovibrio piezophilus</name>
    <dbReference type="NCBI Taxonomy" id="1322246"/>
    <lineage>
        <taxon>Bacteria</taxon>
        <taxon>Pseudomonadati</taxon>
        <taxon>Thermodesulfobacteriota</taxon>
        <taxon>Desulfovibrionia</taxon>
        <taxon>Desulfovibrionales</taxon>
        <taxon>Desulfovibrionaceae</taxon>
    </lineage>
</organism>
<reference evidence="9 10" key="1">
    <citation type="journal article" date="2013" name="PLoS ONE">
        <title>The first genomic and proteomic characterization of a deep-sea sulfate reducer: insights into the piezophilic lifestyle of Desulfovibrio piezophilus.</title>
        <authorList>
            <person name="Pradel N."/>
            <person name="Ji B."/>
            <person name="Gimenez G."/>
            <person name="Talla E."/>
            <person name="Lenoble P."/>
            <person name="Garel M."/>
            <person name="Tamburini C."/>
            <person name="Fourquet P."/>
            <person name="Lebrun R."/>
            <person name="Bertin P."/>
            <person name="Denis Y."/>
            <person name="Pophillat M."/>
            <person name="Barbe V."/>
            <person name="Ollivier B."/>
            <person name="Dolla A."/>
        </authorList>
    </citation>
    <scope>NUCLEOTIDE SEQUENCE [LARGE SCALE GENOMIC DNA]</scope>
    <source>
        <strain evidence="10">DSM 10523 / SB164P1</strain>
    </source>
</reference>
<feature type="domain" description="PAC" evidence="8">
    <location>
        <begin position="144"/>
        <end position="196"/>
    </location>
</feature>
<dbReference type="STRING" id="1322246.BN4_11767"/>
<dbReference type="RefSeq" id="WP_015415046.1">
    <property type="nucleotide sequence ID" value="NC_020409.1"/>
</dbReference>
<evidence type="ECO:0000259" key="6">
    <source>
        <dbReference type="PROSITE" id="PS50109"/>
    </source>
</evidence>
<dbReference type="SMART" id="SM00388">
    <property type="entry name" value="HisKA"/>
    <property type="match status" value="1"/>
</dbReference>
<dbReference type="Gene3D" id="1.10.287.130">
    <property type="match status" value="1"/>
</dbReference>
<dbReference type="EC" id="2.7.13.3" evidence="2"/>
<keyword evidence="3" id="KW-0597">Phosphoprotein</keyword>
<dbReference type="PANTHER" id="PTHR43047">
    <property type="entry name" value="TWO-COMPONENT HISTIDINE PROTEIN KINASE"/>
    <property type="match status" value="1"/>
</dbReference>
<dbReference type="KEGG" id="dpi:BN4_11767"/>
<evidence type="ECO:0000313" key="9">
    <source>
        <dbReference type="EMBL" id="CCH49002.1"/>
    </source>
</evidence>
<dbReference type="Pfam" id="PF02518">
    <property type="entry name" value="HATPase_c"/>
    <property type="match status" value="1"/>
</dbReference>
<feature type="domain" description="PAS" evidence="7">
    <location>
        <begin position="77"/>
        <end position="127"/>
    </location>
</feature>
<evidence type="ECO:0000259" key="7">
    <source>
        <dbReference type="PROSITE" id="PS50112"/>
    </source>
</evidence>
<dbReference type="SUPFAM" id="SSF55874">
    <property type="entry name" value="ATPase domain of HSP90 chaperone/DNA topoisomerase II/histidine kinase"/>
    <property type="match status" value="1"/>
</dbReference>
<dbReference type="InterPro" id="IPR003661">
    <property type="entry name" value="HisK_dim/P_dom"/>
</dbReference>
<protein>
    <recommendedName>
        <fullName evidence="2">histidine kinase</fullName>
        <ecNumber evidence="2">2.7.13.3</ecNumber>
    </recommendedName>
</protein>
<dbReference type="InterPro" id="IPR004358">
    <property type="entry name" value="Sig_transdc_His_kin-like_C"/>
</dbReference>
<dbReference type="Gene3D" id="3.30.565.10">
    <property type="entry name" value="Histidine kinase-like ATPase, C-terminal domain"/>
    <property type="match status" value="1"/>
</dbReference>
<evidence type="ECO:0000313" key="10">
    <source>
        <dbReference type="Proteomes" id="UP000011724"/>
    </source>
</evidence>
<dbReference type="Pfam" id="PF13188">
    <property type="entry name" value="PAS_8"/>
    <property type="match status" value="1"/>
</dbReference>
<dbReference type="SMART" id="SM00091">
    <property type="entry name" value="PAS"/>
    <property type="match status" value="2"/>
</dbReference>
<keyword evidence="5 9" id="KW-0418">Kinase</keyword>
<evidence type="ECO:0000256" key="4">
    <source>
        <dbReference type="ARBA" id="ARBA00022679"/>
    </source>
</evidence>
<dbReference type="PROSITE" id="PS50113">
    <property type="entry name" value="PAC"/>
    <property type="match status" value="1"/>
</dbReference>
<gene>
    <name evidence="9" type="ordered locus">BN4_11767</name>
</gene>
<dbReference type="OrthoDB" id="9762798at2"/>
<dbReference type="PATRIC" id="fig|879567.3.peg.1857"/>
<dbReference type="PROSITE" id="PS50112">
    <property type="entry name" value="PAS"/>
    <property type="match status" value="1"/>
</dbReference>
<dbReference type="BioCyc" id="DPIE1322246:BN4_RS08870-MONOMER"/>
<reference evidence="10" key="2">
    <citation type="journal article" date="2013" name="Stand. Genomic Sci.">
        <title>Complete genome sequence of Desulfocapsa sulfexigens, a marine deltaproteobacterium specialized in disproportionating inorganic sulfur compounds.</title>
        <authorList>
            <person name="Finster K.W."/>
            <person name="Kjeldsen K.U."/>
            <person name="Kube M."/>
            <person name="Reinhardt R."/>
            <person name="Mussmann M."/>
            <person name="Amann R."/>
            <person name="Schreiber L."/>
        </authorList>
    </citation>
    <scope>NUCLEOTIDE SEQUENCE [LARGE SCALE GENOMIC DNA]</scope>
    <source>
        <strain evidence="10">DSM 10523 / SB164P1</strain>
    </source>
</reference>
<evidence type="ECO:0000256" key="2">
    <source>
        <dbReference type="ARBA" id="ARBA00012438"/>
    </source>
</evidence>
<dbReference type="PRINTS" id="PR00344">
    <property type="entry name" value="BCTRLSENSOR"/>
</dbReference>
<dbReference type="SMART" id="SM00387">
    <property type="entry name" value="HATPase_c"/>
    <property type="match status" value="1"/>
</dbReference>
<dbReference type="Proteomes" id="UP000011724">
    <property type="component" value="Chromosome"/>
</dbReference>
<sequence>MPREKTYINGPGKVQEIREDLRLRFDALTGTPSPDIETLRDLHARLGEYHTALENRERSAPRTETASPVTCDSLADSETRLDIIFEAAEDVAFIIAETDQERRILEFSAGARNLFEYERSEIIGQSLDILCDTEFGACPIGERDNARLRMSRKSGATFPALYSVHPLAAHGEQATAALFIIFDISQREMAERMVRESYDRYMALTMASPISIVTFNAKGIVDFVNEWHMKVLDEGKTQPEFYIGRRINELPGIPQAGVGSRILKVLEGKRVSLEDVYIPAFGRHSEAWNNFRLSPLSQNGEVIGGILIREDVTRRKQIEIDLKLLIDNSPIPLLSVELVEGQHIIRSLNPAAVSMFGPSALNECVDEFVSVLEEDEDTLKGMASDRCEVRTVDGLRQAIRTTHQSSGQFEVQAVQDVSELIKAKELAEEVSRAKSDFMANISHEIRTPLNVLITMLKLFREEDLHGDGVEMIEHAMDAAQTLLALLNDILDFSVIEAGTLALDQQDFNLAEIVSLVVKPYQVEAESKGIALTYEIGEKIPERLWGDGRRIRQILFHLTGNAVKFTDEGTIHILANWTPLEKADGQQGIMEISVSDTGIGMDAAQLKQSFEPFRQVDGARSRRHGGIGIGLSLVQEFLTAMGGELFVDTTPGKGTTIRFTVMSGIPDGRFPYSE</sequence>
<dbReference type="eggNOG" id="COG2205">
    <property type="taxonomic scope" value="Bacteria"/>
</dbReference>
<feature type="domain" description="Histidine kinase" evidence="6">
    <location>
        <begin position="440"/>
        <end position="664"/>
    </location>
</feature>
<dbReference type="Pfam" id="PF13426">
    <property type="entry name" value="PAS_9"/>
    <property type="match status" value="1"/>
</dbReference>
<proteinExistence type="predicted"/>
<dbReference type="SUPFAM" id="SSF47384">
    <property type="entry name" value="Homodimeric domain of signal transducing histidine kinase"/>
    <property type="match status" value="1"/>
</dbReference>
<keyword evidence="10" id="KW-1185">Reference proteome</keyword>
<dbReference type="Gene3D" id="3.30.450.20">
    <property type="entry name" value="PAS domain"/>
    <property type="match status" value="2"/>
</dbReference>
<evidence type="ECO:0000259" key="8">
    <source>
        <dbReference type="PROSITE" id="PS50113"/>
    </source>
</evidence>
<dbReference type="CDD" id="cd00130">
    <property type="entry name" value="PAS"/>
    <property type="match status" value="1"/>
</dbReference>
<comment type="catalytic activity">
    <reaction evidence="1">
        <text>ATP + protein L-histidine = ADP + protein N-phospho-L-histidine.</text>
        <dbReference type="EC" id="2.7.13.3"/>
    </reaction>
</comment>
<dbReference type="Pfam" id="PF08448">
    <property type="entry name" value="PAS_4"/>
    <property type="match status" value="1"/>
</dbReference>
<dbReference type="CDD" id="cd00082">
    <property type="entry name" value="HisKA"/>
    <property type="match status" value="1"/>
</dbReference>
<dbReference type="InterPro" id="IPR036097">
    <property type="entry name" value="HisK_dim/P_sf"/>
</dbReference>